<keyword evidence="3" id="KW-1185">Reference proteome</keyword>
<organism evidence="2 3">
    <name type="scientific">Cadophora malorum</name>
    <dbReference type="NCBI Taxonomy" id="108018"/>
    <lineage>
        <taxon>Eukaryota</taxon>
        <taxon>Fungi</taxon>
        <taxon>Dikarya</taxon>
        <taxon>Ascomycota</taxon>
        <taxon>Pezizomycotina</taxon>
        <taxon>Leotiomycetes</taxon>
        <taxon>Helotiales</taxon>
        <taxon>Ploettnerulaceae</taxon>
        <taxon>Cadophora</taxon>
    </lineage>
</organism>
<dbReference type="Proteomes" id="UP000664132">
    <property type="component" value="Unassembled WGS sequence"/>
</dbReference>
<feature type="compositionally biased region" description="Polar residues" evidence="1">
    <location>
        <begin position="125"/>
        <end position="136"/>
    </location>
</feature>
<comment type="caution">
    <text evidence="2">The sequence shown here is derived from an EMBL/GenBank/DDBJ whole genome shotgun (WGS) entry which is preliminary data.</text>
</comment>
<gene>
    <name evidence="2" type="ORF">IFR04_000963</name>
</gene>
<dbReference type="OrthoDB" id="3555044at2759"/>
<name>A0A8H7WJQ4_9HELO</name>
<evidence type="ECO:0000313" key="3">
    <source>
        <dbReference type="Proteomes" id="UP000664132"/>
    </source>
</evidence>
<reference evidence="2" key="1">
    <citation type="submission" date="2021-02" db="EMBL/GenBank/DDBJ databases">
        <title>Genome sequence Cadophora malorum strain M34.</title>
        <authorList>
            <person name="Stefanovic E."/>
            <person name="Vu D."/>
            <person name="Scully C."/>
            <person name="Dijksterhuis J."/>
            <person name="Roader J."/>
            <person name="Houbraken J."/>
        </authorList>
    </citation>
    <scope>NUCLEOTIDE SEQUENCE</scope>
    <source>
        <strain evidence="2">M34</strain>
    </source>
</reference>
<dbReference type="AlphaFoldDB" id="A0A8H7WJQ4"/>
<proteinExistence type="predicted"/>
<sequence>MPSLWRRLRSKTKKSKANSSQDGFGRLVDDATNSRDTIAQAPARRRNSAGEVEGQQEHARRAVRFASRDNLHAAQTLHTNDSPALSRASSLSSTDLDYLNAQAFRTESSKPRKTVSPPHLPVRPPQNQSQTLSSEPQVDWEAFSGAFAPQPRVHMTRYPVPPLTPQQLNELAGAYAPPAPTPKAVTFR</sequence>
<protein>
    <submittedName>
        <fullName evidence="2">Uncharacterized protein</fullName>
    </submittedName>
</protein>
<evidence type="ECO:0000256" key="1">
    <source>
        <dbReference type="SAM" id="MobiDB-lite"/>
    </source>
</evidence>
<feature type="region of interest" description="Disordered" evidence="1">
    <location>
        <begin position="102"/>
        <end position="137"/>
    </location>
</feature>
<feature type="compositionally biased region" description="Basic residues" evidence="1">
    <location>
        <begin position="1"/>
        <end position="16"/>
    </location>
</feature>
<dbReference type="EMBL" id="JAFJYH010000006">
    <property type="protein sequence ID" value="KAG4426019.1"/>
    <property type="molecule type" value="Genomic_DNA"/>
</dbReference>
<evidence type="ECO:0000313" key="2">
    <source>
        <dbReference type="EMBL" id="KAG4426019.1"/>
    </source>
</evidence>
<feature type="region of interest" description="Disordered" evidence="1">
    <location>
        <begin position="1"/>
        <end position="59"/>
    </location>
</feature>
<accession>A0A8H7WJQ4</accession>